<dbReference type="InterPro" id="IPR050275">
    <property type="entry name" value="PGM_Phosphatase"/>
</dbReference>
<evidence type="ECO:0000256" key="1">
    <source>
        <dbReference type="PIRSR" id="PIRSR613078-1"/>
    </source>
</evidence>
<dbReference type="SMART" id="SM00855">
    <property type="entry name" value="PGAM"/>
    <property type="match status" value="1"/>
</dbReference>
<dbReference type="GO" id="GO:0016791">
    <property type="term" value="F:phosphatase activity"/>
    <property type="evidence" value="ECO:0007669"/>
    <property type="project" value="TreeGrafter"/>
</dbReference>
<evidence type="ECO:0000313" key="4">
    <source>
        <dbReference type="Proteomes" id="UP000777265"/>
    </source>
</evidence>
<organism evidence="3 4">
    <name type="scientific">Syntrophorhabdus aromaticivorans</name>
    <dbReference type="NCBI Taxonomy" id="328301"/>
    <lineage>
        <taxon>Bacteria</taxon>
        <taxon>Pseudomonadati</taxon>
        <taxon>Thermodesulfobacteriota</taxon>
        <taxon>Syntrophorhabdia</taxon>
        <taxon>Syntrophorhabdales</taxon>
        <taxon>Syntrophorhabdaceae</taxon>
        <taxon>Syntrophorhabdus</taxon>
    </lineage>
</organism>
<dbReference type="EMBL" id="JAAYEE010000257">
    <property type="protein sequence ID" value="NLW36512.1"/>
    <property type="molecule type" value="Genomic_DNA"/>
</dbReference>
<name>A0A971S2P9_9BACT</name>
<comment type="caution">
    <text evidence="3">The sequence shown here is derived from an EMBL/GenBank/DDBJ whole genome shotgun (WGS) entry which is preliminary data.</text>
</comment>
<accession>A0A971S2P9</accession>
<dbReference type="AlphaFoldDB" id="A0A971S2P9"/>
<proteinExistence type="predicted"/>
<feature type="active site" description="Tele-phosphohistidine intermediate" evidence="1">
    <location>
        <position position="14"/>
    </location>
</feature>
<evidence type="ECO:0000256" key="2">
    <source>
        <dbReference type="PIRSR" id="PIRSR613078-2"/>
    </source>
</evidence>
<reference evidence="3" key="2">
    <citation type="submission" date="2020-01" db="EMBL/GenBank/DDBJ databases">
        <authorList>
            <person name="Campanaro S."/>
        </authorList>
    </citation>
    <scope>NUCLEOTIDE SEQUENCE</scope>
    <source>
        <strain evidence="3">AS06rmzACSIP_7</strain>
    </source>
</reference>
<dbReference type="Pfam" id="PF00300">
    <property type="entry name" value="His_Phos_1"/>
    <property type="match status" value="1"/>
</dbReference>
<protein>
    <submittedName>
        <fullName evidence="3">Histidine phosphatase family protein</fullName>
    </submittedName>
</protein>
<feature type="binding site" evidence="2">
    <location>
        <position position="64"/>
    </location>
    <ligand>
        <name>substrate</name>
    </ligand>
</feature>
<dbReference type="Proteomes" id="UP000777265">
    <property type="component" value="Unassembled WGS sequence"/>
</dbReference>
<gene>
    <name evidence="3" type="ORF">GXY80_13710</name>
</gene>
<dbReference type="InterPro" id="IPR013078">
    <property type="entry name" value="His_Pase_superF_clade-1"/>
</dbReference>
<dbReference type="Gene3D" id="3.40.50.1240">
    <property type="entry name" value="Phosphoglycerate mutase-like"/>
    <property type="match status" value="1"/>
</dbReference>
<sequence length="205" mass="23218">MDKQDYTRIFLVRHGETTDEDTKKIYKGTLDIPLSEKGITRLKRVANHLAGYNLDSVYTSVLSRAVESGRIIAEPHNLDIVPDSSLNELYFGRWQGMSFNEIAEKFPDNLSLWLQDPENHPPLGGEPLLKAQKRIMGKFREIVNKHQRENVVIVAHGGALRIILCTLLSIKLSNMFRVAQDNGCINIVDIYDDSNPVVTLLNFTV</sequence>
<dbReference type="SUPFAM" id="SSF53254">
    <property type="entry name" value="Phosphoglycerate mutase-like"/>
    <property type="match status" value="1"/>
</dbReference>
<feature type="active site" description="Proton donor/acceptor" evidence="1">
    <location>
        <position position="88"/>
    </location>
</feature>
<evidence type="ECO:0000313" key="3">
    <source>
        <dbReference type="EMBL" id="NLW36512.1"/>
    </source>
</evidence>
<dbReference type="PIRSF" id="PIRSF000709">
    <property type="entry name" value="6PFK_2-Ptase"/>
    <property type="match status" value="1"/>
</dbReference>
<dbReference type="CDD" id="cd07067">
    <property type="entry name" value="HP_PGM_like"/>
    <property type="match status" value="1"/>
</dbReference>
<reference evidence="3" key="1">
    <citation type="journal article" date="2020" name="Biotechnol. Biofuels">
        <title>New insights from the biogas microbiome by comprehensive genome-resolved metagenomics of nearly 1600 species originating from multiple anaerobic digesters.</title>
        <authorList>
            <person name="Campanaro S."/>
            <person name="Treu L."/>
            <person name="Rodriguez-R L.M."/>
            <person name="Kovalovszki A."/>
            <person name="Ziels R.M."/>
            <person name="Maus I."/>
            <person name="Zhu X."/>
            <person name="Kougias P.G."/>
            <person name="Basile A."/>
            <person name="Luo G."/>
            <person name="Schluter A."/>
            <person name="Konstantinidis K.T."/>
            <person name="Angelidaki I."/>
        </authorList>
    </citation>
    <scope>NUCLEOTIDE SEQUENCE</scope>
    <source>
        <strain evidence="3">AS06rmzACSIP_7</strain>
    </source>
</reference>
<dbReference type="PANTHER" id="PTHR48100">
    <property type="entry name" value="BROAD-SPECIFICITY PHOSPHATASE YOR283W-RELATED"/>
    <property type="match status" value="1"/>
</dbReference>
<dbReference type="InterPro" id="IPR029033">
    <property type="entry name" value="His_PPase_superfam"/>
</dbReference>